<dbReference type="PROSITE" id="PS50181">
    <property type="entry name" value="FBOX"/>
    <property type="match status" value="1"/>
</dbReference>
<dbReference type="Proteomes" id="UP000594263">
    <property type="component" value="Unplaced"/>
</dbReference>
<dbReference type="EnsemblPlants" id="Kaladp0809s0018.1.v1.1">
    <property type="protein sequence ID" value="Kaladp0809s0018.1.v1.1"/>
    <property type="gene ID" value="Kaladp0809s0018.v1.1"/>
</dbReference>
<dbReference type="InterPro" id="IPR055357">
    <property type="entry name" value="LRR_At1g61320_AtMIF1"/>
</dbReference>
<feature type="domain" description="F-box" evidence="1">
    <location>
        <begin position="10"/>
        <end position="46"/>
    </location>
</feature>
<dbReference type="Pfam" id="PF00646">
    <property type="entry name" value="F-box"/>
    <property type="match status" value="1"/>
</dbReference>
<accession>A0A7N0VGV3</accession>
<dbReference type="SUPFAM" id="SSF81383">
    <property type="entry name" value="F-box domain"/>
    <property type="match status" value="1"/>
</dbReference>
<reference evidence="2" key="1">
    <citation type="submission" date="2021-01" db="UniProtKB">
        <authorList>
            <consortium name="EnsemblPlants"/>
        </authorList>
    </citation>
    <scope>IDENTIFICATION</scope>
</reference>
<dbReference type="SMART" id="SM00256">
    <property type="entry name" value="FBOX"/>
    <property type="match status" value="1"/>
</dbReference>
<evidence type="ECO:0000313" key="2">
    <source>
        <dbReference type="EnsemblPlants" id="Kaladp0809s0018.1.v1.1"/>
    </source>
</evidence>
<dbReference type="AlphaFoldDB" id="A0A7N0VGV3"/>
<protein>
    <recommendedName>
        <fullName evidence="1">F-box domain-containing protein</fullName>
    </recommendedName>
</protein>
<dbReference type="InterPro" id="IPR001810">
    <property type="entry name" value="F-box_dom"/>
</dbReference>
<evidence type="ECO:0000259" key="1">
    <source>
        <dbReference type="PROSITE" id="PS50181"/>
    </source>
</evidence>
<dbReference type="Pfam" id="PF23622">
    <property type="entry name" value="LRR_At1g61320_AtMIF1"/>
    <property type="match status" value="1"/>
</dbReference>
<dbReference type="InterPro" id="IPR053772">
    <property type="entry name" value="At1g61320/At1g61330-like"/>
</dbReference>
<name>A0A7N0VGV3_KALFE</name>
<dbReference type="InterPro" id="IPR036047">
    <property type="entry name" value="F-box-like_dom_sf"/>
</dbReference>
<keyword evidence="3" id="KW-1185">Reference proteome</keyword>
<organism evidence="2 3">
    <name type="scientific">Kalanchoe fedtschenkoi</name>
    <name type="common">Lavender scallops</name>
    <name type="synonym">South American air plant</name>
    <dbReference type="NCBI Taxonomy" id="63787"/>
    <lineage>
        <taxon>Eukaryota</taxon>
        <taxon>Viridiplantae</taxon>
        <taxon>Streptophyta</taxon>
        <taxon>Embryophyta</taxon>
        <taxon>Tracheophyta</taxon>
        <taxon>Spermatophyta</taxon>
        <taxon>Magnoliopsida</taxon>
        <taxon>eudicotyledons</taxon>
        <taxon>Gunneridae</taxon>
        <taxon>Pentapetalae</taxon>
        <taxon>Saxifragales</taxon>
        <taxon>Crassulaceae</taxon>
        <taxon>Kalanchoe</taxon>
    </lineage>
</organism>
<evidence type="ECO:0000313" key="3">
    <source>
        <dbReference type="Proteomes" id="UP000594263"/>
    </source>
</evidence>
<dbReference type="SUPFAM" id="SSF52047">
    <property type="entry name" value="RNI-like"/>
    <property type="match status" value="1"/>
</dbReference>
<dbReference type="PANTHER" id="PTHR34145">
    <property type="entry name" value="OS02G0105600 PROTEIN"/>
    <property type="match status" value="1"/>
</dbReference>
<dbReference type="Gramene" id="Kaladp0809s0018.1.v1.1">
    <property type="protein sequence ID" value="Kaladp0809s0018.1.v1.1"/>
    <property type="gene ID" value="Kaladp0809s0018.v1.1"/>
</dbReference>
<sequence length="463" mass="53282">MEKRRRCSGTCKIDQLPDDVINLILSQLTVAEALRTSVLSQRWQNMWHSIVCLDFNSSTVLPLESLDDLLFNDYSPKHKQDWYISWVNKVLEGSLASPGQDLKELKIHHLLNACHQHQIDKWIHFPMAKRIESLHFELRSYTGKFSYGVDQYQLCEEAWFNSPTGLSNIRCLKSLTLSCVKFTTQFMNFIFTNCSLLELLSIEYLGAQTGPEISVSSYPVHLKRLRICSTYDNMLLNLCAPNLTSFEYRGPRLSPDKVDVPKLVDLSVGLSRHILKHLKPFWSRLSQLESLELQPHWERTLKLNHIPKLYKLKRLTLHLGWDPSALCSEFIQFMKACPLLENFILKMVVNCSVPRLRTAAAGCPSKDEQGGQKQHLFQCLKTVEFVGICDEILDMMFPKCVISNAPHIEKIVLNTQRPSKYKSYRSSVPEVIETIARKIKSTEHKAKKLQKRLPVGTTVVIIR</sequence>
<dbReference type="InterPro" id="IPR032675">
    <property type="entry name" value="LRR_dom_sf"/>
</dbReference>
<dbReference type="PANTHER" id="PTHR34145:SF68">
    <property type="entry name" value="FBD DOMAIN-CONTAINING PROTEIN"/>
    <property type="match status" value="1"/>
</dbReference>
<dbReference type="OMA" id="MENMELH"/>
<proteinExistence type="predicted"/>
<dbReference type="Gene3D" id="3.80.10.10">
    <property type="entry name" value="Ribonuclease Inhibitor"/>
    <property type="match status" value="1"/>
</dbReference>